<evidence type="ECO:0000256" key="8">
    <source>
        <dbReference type="ARBA" id="ARBA00023136"/>
    </source>
</evidence>
<evidence type="ECO:0000256" key="10">
    <source>
        <dbReference type="RuleBase" id="RU361115"/>
    </source>
</evidence>
<dbReference type="InterPro" id="IPR002076">
    <property type="entry name" value="ELO_fam"/>
</dbReference>
<evidence type="ECO:0000256" key="3">
    <source>
        <dbReference type="ARBA" id="ARBA00022679"/>
    </source>
</evidence>
<dbReference type="GO" id="GO:0005789">
    <property type="term" value="C:endoplasmic reticulum membrane"/>
    <property type="evidence" value="ECO:0007669"/>
    <property type="project" value="TreeGrafter"/>
</dbReference>
<keyword evidence="8 10" id="KW-0472">Membrane</keyword>
<keyword evidence="4 10" id="KW-0812">Transmembrane</keyword>
<dbReference type="PROSITE" id="PS01188">
    <property type="entry name" value="ELO"/>
    <property type="match status" value="1"/>
</dbReference>
<evidence type="ECO:0000256" key="2">
    <source>
        <dbReference type="ARBA" id="ARBA00022516"/>
    </source>
</evidence>
<dbReference type="GO" id="GO:0019367">
    <property type="term" value="P:fatty acid elongation, saturated fatty acid"/>
    <property type="evidence" value="ECO:0007669"/>
    <property type="project" value="TreeGrafter"/>
</dbReference>
<feature type="transmembrane region" description="Helical" evidence="10">
    <location>
        <begin position="116"/>
        <end position="140"/>
    </location>
</feature>
<dbReference type="GO" id="GO:0034626">
    <property type="term" value="P:fatty acid elongation, polyunsaturated fatty acid"/>
    <property type="evidence" value="ECO:0007669"/>
    <property type="project" value="TreeGrafter"/>
</dbReference>
<evidence type="ECO:0000256" key="4">
    <source>
        <dbReference type="ARBA" id="ARBA00022692"/>
    </source>
</evidence>
<evidence type="ECO:0000256" key="5">
    <source>
        <dbReference type="ARBA" id="ARBA00022832"/>
    </source>
</evidence>
<gene>
    <name evidence="11" type="primary">Elovl7_0</name>
    <name evidence="11" type="ORF">g.15490</name>
</gene>
<sequence length="323" mass="37958">MASNNIKKDHVTDWFNYIAFDLWHEIGDPEAEKYFWLKGPWLTWLATIGYMYIVMKAGPDFMRNRKPYDLKLAIRLYNLLLVVINTYLFIGTVRSFRYGLDFWGCGEPISTRKREIMLHYGHLFFHTRYLEFFDTFFFVLRKKNSQISFLHVFHHAIVPTLMYIGLKFYPLPFNSLLPSTNMFVHIIMYAYYGLATFGPEVQRYLWWKKYLTTMQISQFVLLIIHCAHAFILSKTRSDCQYPLTMVVINFFIGLTFLTLFVSFYRQTYKNSQRTSIRSAKQQMDANTKSSINGVKSPAGIGPGSDYANNSISDGDLLIKQKYS</sequence>
<organism evidence="11">
    <name type="scientific">Aceria tosichella</name>
    <name type="common">wheat curl mite</name>
    <dbReference type="NCBI Taxonomy" id="561515"/>
    <lineage>
        <taxon>Eukaryota</taxon>
        <taxon>Metazoa</taxon>
        <taxon>Ecdysozoa</taxon>
        <taxon>Arthropoda</taxon>
        <taxon>Chelicerata</taxon>
        <taxon>Arachnida</taxon>
        <taxon>Acari</taxon>
        <taxon>Acariformes</taxon>
        <taxon>Trombidiformes</taxon>
        <taxon>Prostigmata</taxon>
        <taxon>Eupodina</taxon>
        <taxon>Eriophyoidea</taxon>
        <taxon>Eriophyidae</taxon>
        <taxon>Eriophyinae</taxon>
        <taxon>Aceriini</taxon>
        <taxon>Aceria</taxon>
    </lineage>
</organism>
<dbReference type="InterPro" id="IPR030457">
    <property type="entry name" value="ELO_CS"/>
</dbReference>
<keyword evidence="6 10" id="KW-1133">Transmembrane helix</keyword>
<evidence type="ECO:0000256" key="1">
    <source>
        <dbReference type="ARBA" id="ARBA00004141"/>
    </source>
</evidence>
<dbReference type="GO" id="GO:0042761">
    <property type="term" value="P:very long-chain fatty acid biosynthetic process"/>
    <property type="evidence" value="ECO:0007669"/>
    <property type="project" value="TreeGrafter"/>
</dbReference>
<comment type="similarity">
    <text evidence="10">Belongs to the ELO family.</text>
</comment>
<accession>A0A6G1SNM1</accession>
<feature type="transmembrane region" description="Helical" evidence="10">
    <location>
        <begin position="152"/>
        <end position="170"/>
    </location>
</feature>
<dbReference type="PANTHER" id="PTHR11157">
    <property type="entry name" value="FATTY ACID ACYL TRANSFERASE-RELATED"/>
    <property type="match status" value="1"/>
</dbReference>
<feature type="transmembrane region" description="Helical" evidence="10">
    <location>
        <begin position="182"/>
        <end position="198"/>
    </location>
</feature>
<keyword evidence="3 10" id="KW-0808">Transferase</keyword>
<feature type="transmembrane region" description="Helical" evidence="10">
    <location>
        <begin position="243"/>
        <end position="264"/>
    </location>
</feature>
<dbReference type="EMBL" id="GGYP01007227">
    <property type="protein sequence ID" value="MDE51998.1"/>
    <property type="molecule type" value="Transcribed_RNA"/>
</dbReference>
<comment type="subcellular location">
    <subcellularLocation>
        <location evidence="1">Membrane</location>
        <topology evidence="1">Multi-pass membrane protein</topology>
    </subcellularLocation>
</comment>
<proteinExistence type="inferred from homology"/>
<evidence type="ECO:0000256" key="7">
    <source>
        <dbReference type="ARBA" id="ARBA00023098"/>
    </source>
</evidence>
<feature type="transmembrane region" description="Helical" evidence="10">
    <location>
        <begin position="76"/>
        <end position="96"/>
    </location>
</feature>
<evidence type="ECO:0000256" key="6">
    <source>
        <dbReference type="ARBA" id="ARBA00022989"/>
    </source>
</evidence>
<comment type="catalytic activity">
    <reaction evidence="10">
        <text>a very-long-chain acyl-CoA + malonyl-CoA + H(+) = a very-long-chain 3-oxoacyl-CoA + CO2 + CoA</text>
        <dbReference type="Rhea" id="RHEA:32727"/>
        <dbReference type="ChEBI" id="CHEBI:15378"/>
        <dbReference type="ChEBI" id="CHEBI:16526"/>
        <dbReference type="ChEBI" id="CHEBI:57287"/>
        <dbReference type="ChEBI" id="CHEBI:57384"/>
        <dbReference type="ChEBI" id="CHEBI:90725"/>
        <dbReference type="ChEBI" id="CHEBI:90736"/>
        <dbReference type="EC" id="2.3.1.199"/>
    </reaction>
</comment>
<keyword evidence="5 10" id="KW-0276">Fatty acid metabolism</keyword>
<dbReference type="GO" id="GO:0030148">
    <property type="term" value="P:sphingolipid biosynthetic process"/>
    <property type="evidence" value="ECO:0007669"/>
    <property type="project" value="TreeGrafter"/>
</dbReference>
<dbReference type="Pfam" id="PF01151">
    <property type="entry name" value="ELO"/>
    <property type="match status" value="1"/>
</dbReference>
<protein>
    <recommendedName>
        <fullName evidence="10">Elongation of very long chain fatty acids protein</fullName>
        <ecNumber evidence="10">2.3.1.199</ecNumber>
    </recommendedName>
    <alternativeName>
        <fullName evidence="10">Very-long-chain 3-oxoacyl-CoA synthase</fullName>
    </alternativeName>
</protein>
<name>A0A6G1SNM1_9ACAR</name>
<dbReference type="AlphaFoldDB" id="A0A6G1SNM1"/>
<evidence type="ECO:0000256" key="9">
    <source>
        <dbReference type="ARBA" id="ARBA00023160"/>
    </source>
</evidence>
<dbReference type="GO" id="GO:0034625">
    <property type="term" value="P:fatty acid elongation, monounsaturated fatty acid"/>
    <property type="evidence" value="ECO:0007669"/>
    <property type="project" value="TreeGrafter"/>
</dbReference>
<feature type="transmembrane region" description="Helical" evidence="10">
    <location>
        <begin position="210"/>
        <end position="231"/>
    </location>
</feature>
<evidence type="ECO:0000313" key="11">
    <source>
        <dbReference type="EMBL" id="MDE51998.1"/>
    </source>
</evidence>
<dbReference type="PANTHER" id="PTHR11157:SF69">
    <property type="entry name" value="ELONGATION OF VERY LONG CHAIN FATTY ACIDS PROTEIN 7"/>
    <property type="match status" value="1"/>
</dbReference>
<dbReference type="GO" id="GO:0009922">
    <property type="term" value="F:fatty acid elongase activity"/>
    <property type="evidence" value="ECO:0007669"/>
    <property type="project" value="UniProtKB-EC"/>
</dbReference>
<keyword evidence="9 10" id="KW-0275">Fatty acid biosynthesis</keyword>
<reference evidence="11" key="1">
    <citation type="submission" date="2018-10" db="EMBL/GenBank/DDBJ databases">
        <title>Transcriptome assembly of Aceria tosichella (Wheat curl mite) Type 2.</title>
        <authorList>
            <person name="Scully E.D."/>
            <person name="Geib S.M."/>
            <person name="Palmer N.A."/>
            <person name="Gupta A.K."/>
            <person name="Sarath G."/>
            <person name="Tatineni S."/>
        </authorList>
    </citation>
    <scope>NUCLEOTIDE SEQUENCE</scope>
    <source>
        <strain evidence="11">LincolnNE</strain>
    </source>
</reference>
<keyword evidence="7 10" id="KW-0443">Lipid metabolism</keyword>
<feature type="transmembrane region" description="Helical" evidence="10">
    <location>
        <begin position="35"/>
        <end position="55"/>
    </location>
</feature>
<dbReference type="EC" id="2.3.1.199" evidence="10"/>
<keyword evidence="2 10" id="KW-0444">Lipid biosynthesis</keyword>